<feature type="region of interest" description="Disordered" evidence="13">
    <location>
        <begin position="577"/>
        <end position="601"/>
    </location>
</feature>
<evidence type="ECO:0000256" key="8">
    <source>
        <dbReference type="ARBA" id="ARBA00023002"/>
    </source>
</evidence>
<comment type="similarity">
    <text evidence="12">Belongs to the NADPH-dependent diflavin oxidoreductase NDOR1 family.</text>
</comment>
<feature type="binding site" evidence="12">
    <location>
        <position position="600"/>
    </location>
    <ligand>
        <name>FAD</name>
        <dbReference type="ChEBI" id="CHEBI:57692"/>
    </ligand>
</feature>
<dbReference type="GO" id="GO:0005829">
    <property type="term" value="C:cytosol"/>
    <property type="evidence" value="ECO:0007669"/>
    <property type="project" value="UniProtKB-ARBA"/>
</dbReference>
<comment type="cofactor">
    <cofactor evidence="1 12">
        <name>FMN</name>
        <dbReference type="ChEBI" id="CHEBI:58210"/>
    </cofactor>
</comment>
<dbReference type="Proteomes" id="UP000694388">
    <property type="component" value="Unplaced"/>
</dbReference>
<dbReference type="GO" id="GO:0160246">
    <property type="term" value="F:NADPH-iron-sulfur [2Fe-2S] protein oxidoreductase activity"/>
    <property type="evidence" value="ECO:0007669"/>
    <property type="project" value="InterPro"/>
</dbReference>
<evidence type="ECO:0000313" key="17">
    <source>
        <dbReference type="Proteomes" id="UP000694388"/>
    </source>
</evidence>
<dbReference type="GO" id="GO:0016226">
    <property type="term" value="P:iron-sulfur cluster assembly"/>
    <property type="evidence" value="ECO:0007669"/>
    <property type="project" value="UniProtKB-UniRule"/>
</dbReference>
<dbReference type="Ensembl" id="ENSEBUT00000010443.1">
    <property type="protein sequence ID" value="ENSEBUP00000009910.1"/>
    <property type="gene ID" value="ENSEBUG00000006362.1"/>
</dbReference>
<organism evidence="16 17">
    <name type="scientific">Eptatretus burgeri</name>
    <name type="common">Inshore hagfish</name>
    <dbReference type="NCBI Taxonomy" id="7764"/>
    <lineage>
        <taxon>Eukaryota</taxon>
        <taxon>Metazoa</taxon>
        <taxon>Chordata</taxon>
        <taxon>Craniata</taxon>
        <taxon>Vertebrata</taxon>
        <taxon>Cyclostomata</taxon>
        <taxon>Myxini</taxon>
        <taxon>Myxiniformes</taxon>
        <taxon>Myxinidae</taxon>
        <taxon>Eptatretinae</taxon>
        <taxon>Eptatretus</taxon>
    </lineage>
</organism>
<feature type="binding site" evidence="12">
    <location>
        <begin position="421"/>
        <end position="424"/>
    </location>
    <ligand>
        <name>FAD</name>
        <dbReference type="ChEBI" id="CHEBI:57692"/>
    </ligand>
</feature>
<evidence type="ECO:0000256" key="9">
    <source>
        <dbReference type="ARBA" id="ARBA00052174"/>
    </source>
</evidence>
<keyword evidence="17" id="KW-1185">Reference proteome</keyword>
<comment type="similarity">
    <text evidence="12">In the N-terminal section; belongs to the flavodoxin family.</text>
</comment>
<evidence type="ECO:0000256" key="6">
    <source>
        <dbReference type="ARBA" id="ARBA00022827"/>
    </source>
</evidence>
<dbReference type="InterPro" id="IPR001433">
    <property type="entry name" value="OxRdtase_FAD/NAD-bd"/>
</dbReference>
<comment type="function">
    <text evidence="10">NADPH-dependent reductase which is a central component of the cytosolic iron-sulfur (Fe-S) protein assembly (CIA) machinery. Transfers electrons from NADPH via its FAD and FMN prosthetic groups to the [2Fe-2S] cluster of CIAPIN1, another key component of the CIA machinery. In turn, this reduced cluster provides electrons for assembly of cytosolic iron-sulfur cluster proteins. It can also reduce the [2Fe-2S] cluster of CISD1 and activate this protein implicated in Fe/S cluster repair. In vitro can fully activate methionine synthase/MTR in the presence of soluble cytochrome b5/CYB5A.</text>
</comment>
<dbReference type="Gene3D" id="1.20.990.10">
    <property type="entry name" value="NADPH-cytochrome p450 Reductase, Chain A, domain 3"/>
    <property type="match status" value="1"/>
</dbReference>
<accession>A0A8C4Q4K1</accession>
<evidence type="ECO:0000259" key="15">
    <source>
        <dbReference type="PROSITE" id="PS51384"/>
    </source>
</evidence>
<feature type="binding site" evidence="12">
    <location>
        <position position="464"/>
    </location>
    <ligand>
        <name>NADP(+)</name>
        <dbReference type="ChEBI" id="CHEBI:58349"/>
    </ligand>
</feature>
<feature type="binding site" evidence="12">
    <location>
        <begin position="525"/>
        <end position="529"/>
    </location>
    <ligand>
        <name>NADP(+)</name>
        <dbReference type="ChEBI" id="CHEBI:58349"/>
    </ligand>
</feature>
<sequence length="601" mass="68415">MKDVSEGAKPRKLLVLYGSQTGTAQDAAQRIWREAKARGFTCRVTALDDYPVANLIHEPLVVFVCSTAGDGDPPDNMKIFWRFIFRKHLPANSLAQITYAVLGLGDSSYEKFNFVAKKLSKRLSQLGACSLLLLGLADEQHEFGSDAIIDPWLLQFWGRIMENLPLDEQNRLNKNDTLLPASYRLHYMDSGITVKESGNPEYETSSKTQSQLPTFLASMISNERVTVEDHFQDVRLIKFDIYNSGLQFRAGDVVLIQPSNLPSMVEEFCSLLKLHPNKLFILEQNYEELPLPALPRPCSLHYLLEHVLDISRVPRRSFFQLLSRISCHTDERERLIELSEPTGLDDLYSYCNRPRRTTLEVLQDFPHTAAGLSIDYLFDLIPVIQPRAFSIASSPLVFPDELHILVAVVQYKTKLFRPRRGLCSSWLASLDPTKDPIHIPLQIRPGSFSFPNGPTPIIMVGPGTGVVPFRAALQERQAQNKTENVLFFGCRNCLADFHFQHDWEEAVDRGFLKIFTAFSRDQEQKVYVQHKLLENSKVIWELLSKKEACFYIAGNAQQMPNDVLNALRRVVEKEGGLSKEEARRMVSGLQDSKRLQQETWS</sequence>
<dbReference type="PRINTS" id="PR00371">
    <property type="entry name" value="FPNCR"/>
</dbReference>
<keyword evidence="4 12" id="KW-0285">Flavoprotein</keyword>
<evidence type="ECO:0000256" key="5">
    <source>
        <dbReference type="ARBA" id="ARBA00022643"/>
    </source>
</evidence>
<dbReference type="HAMAP" id="MF_03178">
    <property type="entry name" value="NDOR1"/>
    <property type="match status" value="1"/>
</dbReference>
<dbReference type="GeneTree" id="ENSGT00930000151050"/>
<dbReference type="FunFam" id="1.20.990.10:FF:000008">
    <property type="entry name" value="NADPH-dependent diflavin oxidoreductase 1"/>
    <property type="match status" value="1"/>
</dbReference>
<feature type="binding site" evidence="12">
    <location>
        <begin position="387"/>
        <end position="390"/>
    </location>
    <ligand>
        <name>FAD</name>
        <dbReference type="ChEBI" id="CHEBI:57692"/>
    </ligand>
</feature>
<dbReference type="InterPro" id="IPR001709">
    <property type="entry name" value="Flavoprot_Pyr_Nucl_cyt_Rdtase"/>
</dbReference>
<keyword evidence="5 12" id="KW-0288">FMN</keyword>
<comment type="subunit">
    <text evidence="11">Interacts with CIAPIN1; as part of the cytosolic iron-sulfur (Fe-S) protein assembly (CIA) machinery. Interacts with DCPS.</text>
</comment>
<reference evidence="16" key="2">
    <citation type="submission" date="2025-09" db="UniProtKB">
        <authorList>
            <consortium name="Ensembl"/>
        </authorList>
    </citation>
    <scope>IDENTIFICATION</scope>
</reference>
<dbReference type="InterPro" id="IPR023173">
    <property type="entry name" value="NADPH_Cyt_P450_Rdtase_alpha"/>
</dbReference>
<evidence type="ECO:0000256" key="2">
    <source>
        <dbReference type="ARBA" id="ARBA00001974"/>
    </source>
</evidence>
<reference evidence="16" key="1">
    <citation type="submission" date="2025-08" db="UniProtKB">
        <authorList>
            <consortium name="Ensembl"/>
        </authorList>
    </citation>
    <scope>IDENTIFICATION</scope>
</reference>
<dbReference type="PRINTS" id="PR00369">
    <property type="entry name" value="FLAVODOXIN"/>
</dbReference>
<keyword evidence="6 12" id="KW-0274">FAD</keyword>
<feature type="domain" description="FAD-binding FR-type" evidence="15">
    <location>
        <begin position="212"/>
        <end position="451"/>
    </location>
</feature>
<keyword evidence="7 12" id="KW-0521">NADP</keyword>
<evidence type="ECO:0000256" key="3">
    <source>
        <dbReference type="ARBA" id="ARBA00022490"/>
    </source>
</evidence>
<dbReference type="SUPFAM" id="SSF52343">
    <property type="entry name" value="Ferredoxin reductase-like, C-terminal NADP-linked domain"/>
    <property type="match status" value="1"/>
</dbReference>
<feature type="binding site" evidence="12">
    <location>
        <position position="139"/>
    </location>
    <ligand>
        <name>FMN</name>
        <dbReference type="ChEBI" id="CHEBI:58210"/>
    </ligand>
</feature>
<protein>
    <recommendedName>
        <fullName evidence="12">NADPH-dependent diflavin oxidoreductase 1</fullName>
        <ecNumber evidence="12">1.18.1.-</ecNumber>
    </recommendedName>
    <alternativeName>
        <fullName evidence="12">NADPH-dependent FMN and FAD-containing oxidoreductase</fullName>
    </alternativeName>
</protein>
<dbReference type="InterPro" id="IPR008254">
    <property type="entry name" value="Flavodoxin/NO_synth"/>
</dbReference>
<dbReference type="GO" id="GO:0050660">
    <property type="term" value="F:flavin adenine dinucleotide binding"/>
    <property type="evidence" value="ECO:0007669"/>
    <property type="project" value="UniProtKB-UniRule"/>
</dbReference>
<keyword evidence="8 12" id="KW-0560">Oxidoreductase</keyword>
<comment type="catalytic activity">
    <reaction evidence="9">
        <text>2 oxidized [2Fe-2S]-[protein] + NADPH = 2 reduced [2Fe-2S]-[protein] + NADP(+) + H(+)</text>
        <dbReference type="Rhea" id="RHEA:67716"/>
        <dbReference type="Rhea" id="RHEA-COMP:17327"/>
        <dbReference type="Rhea" id="RHEA-COMP:17328"/>
        <dbReference type="ChEBI" id="CHEBI:15378"/>
        <dbReference type="ChEBI" id="CHEBI:33737"/>
        <dbReference type="ChEBI" id="CHEBI:33738"/>
        <dbReference type="ChEBI" id="CHEBI:57783"/>
        <dbReference type="ChEBI" id="CHEBI:58349"/>
    </reaction>
    <physiologicalReaction direction="left-to-right" evidence="9">
        <dbReference type="Rhea" id="RHEA:67717"/>
    </physiologicalReaction>
</comment>
<feature type="compositionally biased region" description="Basic and acidic residues" evidence="13">
    <location>
        <begin position="591"/>
        <end position="601"/>
    </location>
</feature>
<dbReference type="Pfam" id="PF00175">
    <property type="entry name" value="NAD_binding_1"/>
    <property type="match status" value="1"/>
</dbReference>
<dbReference type="EC" id="1.18.1.-" evidence="12"/>
<evidence type="ECO:0000256" key="11">
    <source>
        <dbReference type="ARBA" id="ARBA00063044"/>
    </source>
</evidence>
<dbReference type="GO" id="GO:0005634">
    <property type="term" value="C:nucleus"/>
    <property type="evidence" value="ECO:0007669"/>
    <property type="project" value="UniProtKB-ARBA"/>
</dbReference>
<dbReference type="GO" id="GO:0048471">
    <property type="term" value="C:perinuclear region of cytoplasm"/>
    <property type="evidence" value="ECO:0007669"/>
    <property type="project" value="UniProtKB-SubCell"/>
</dbReference>
<feature type="binding site" evidence="12">
    <location>
        <position position="562"/>
    </location>
    <ligand>
        <name>NADP(+)</name>
        <dbReference type="ChEBI" id="CHEBI:58349"/>
    </ligand>
</feature>
<dbReference type="AlphaFoldDB" id="A0A8C4Q4K1"/>
<comment type="subcellular location">
    <subcellularLocation>
        <location evidence="12">Cytoplasm</location>
        <location evidence="12">Perinuclear region</location>
    </subcellularLocation>
    <text evidence="12">Concentrated in perinuclear structure.</text>
</comment>
<dbReference type="FunFam" id="3.40.50.80:FF:000030">
    <property type="entry name" value="NADPH-dependent diflavin oxidoreductase 1"/>
    <property type="match status" value="1"/>
</dbReference>
<evidence type="ECO:0000256" key="13">
    <source>
        <dbReference type="SAM" id="MobiDB-lite"/>
    </source>
</evidence>
<evidence type="ECO:0000256" key="4">
    <source>
        <dbReference type="ARBA" id="ARBA00022630"/>
    </source>
</evidence>
<feature type="binding site" evidence="12">
    <location>
        <begin position="104"/>
        <end position="113"/>
    </location>
    <ligand>
        <name>FMN</name>
        <dbReference type="ChEBI" id="CHEBI:58210"/>
    </ligand>
</feature>
<comment type="cofactor">
    <cofactor evidence="2 12">
        <name>FAD</name>
        <dbReference type="ChEBI" id="CHEBI:57692"/>
    </cofactor>
</comment>
<dbReference type="GO" id="GO:0016651">
    <property type="term" value="F:oxidoreductase activity, acting on NAD(P)H"/>
    <property type="evidence" value="ECO:0007669"/>
    <property type="project" value="UniProtKB-UniRule"/>
</dbReference>
<dbReference type="PROSITE" id="PS51384">
    <property type="entry name" value="FAD_FR"/>
    <property type="match status" value="1"/>
</dbReference>
<dbReference type="GO" id="GO:0010181">
    <property type="term" value="F:FMN binding"/>
    <property type="evidence" value="ECO:0007669"/>
    <property type="project" value="UniProtKB-UniRule"/>
</dbReference>
<evidence type="ECO:0000256" key="10">
    <source>
        <dbReference type="ARBA" id="ARBA00059862"/>
    </source>
</evidence>
<evidence type="ECO:0000256" key="12">
    <source>
        <dbReference type="HAMAP-Rule" id="MF_03178"/>
    </source>
</evidence>
<feature type="binding site" evidence="12">
    <location>
        <begin position="66"/>
        <end position="69"/>
    </location>
    <ligand>
        <name>FMN</name>
        <dbReference type="ChEBI" id="CHEBI:58210"/>
    </ligand>
</feature>
<proteinExistence type="inferred from homology"/>
<evidence type="ECO:0000259" key="14">
    <source>
        <dbReference type="PROSITE" id="PS50902"/>
    </source>
</evidence>
<dbReference type="InterPro" id="IPR029039">
    <property type="entry name" value="Flavoprotein-like_sf"/>
</dbReference>
<evidence type="ECO:0000313" key="16">
    <source>
        <dbReference type="Ensembl" id="ENSEBUP00000009910.1"/>
    </source>
</evidence>
<dbReference type="GO" id="GO:0050661">
    <property type="term" value="F:NADP binding"/>
    <property type="evidence" value="ECO:0007669"/>
    <property type="project" value="UniProtKB-UniRule"/>
</dbReference>
<dbReference type="InterPro" id="IPR001094">
    <property type="entry name" value="Flavdoxin-like"/>
</dbReference>
<dbReference type="Pfam" id="PF00258">
    <property type="entry name" value="Flavodoxin_1"/>
    <property type="match status" value="1"/>
</dbReference>
<dbReference type="PANTHER" id="PTHR19384:SF10">
    <property type="entry name" value="NADPH-DEPENDENT DIFLAVIN OXIDOREDUCTASE 1"/>
    <property type="match status" value="1"/>
</dbReference>
<keyword evidence="3 12" id="KW-0963">Cytoplasm</keyword>
<feature type="binding site" evidence="12">
    <location>
        <position position="355"/>
    </location>
    <ligand>
        <name>FAD</name>
        <dbReference type="ChEBI" id="CHEBI:57692"/>
    </ligand>
</feature>
<evidence type="ECO:0000256" key="7">
    <source>
        <dbReference type="ARBA" id="ARBA00022857"/>
    </source>
</evidence>
<gene>
    <name evidence="12" type="primary">NDOR1</name>
</gene>
<dbReference type="SUPFAM" id="SSF52218">
    <property type="entry name" value="Flavoproteins"/>
    <property type="match status" value="1"/>
</dbReference>
<dbReference type="SUPFAM" id="SSF63380">
    <property type="entry name" value="Riboflavin synthase domain-like"/>
    <property type="match status" value="1"/>
</dbReference>
<evidence type="ECO:0000256" key="1">
    <source>
        <dbReference type="ARBA" id="ARBA00001917"/>
    </source>
</evidence>
<dbReference type="PROSITE" id="PS50902">
    <property type="entry name" value="FLAVODOXIN_LIKE"/>
    <property type="match status" value="1"/>
</dbReference>
<feature type="binding site" evidence="12">
    <location>
        <begin position="519"/>
        <end position="520"/>
    </location>
    <ligand>
        <name>NADP(+)</name>
        <dbReference type="ChEBI" id="CHEBI:58349"/>
    </ligand>
</feature>
<dbReference type="InterPro" id="IPR028879">
    <property type="entry name" value="NDOR1"/>
</dbReference>
<dbReference type="FunFam" id="3.40.50.360:FF:000015">
    <property type="entry name" value="NADPH-dependent diflavin oxidoreductase 1"/>
    <property type="match status" value="1"/>
</dbReference>
<feature type="domain" description="Flavodoxin-like" evidence="14">
    <location>
        <begin position="13"/>
        <end position="157"/>
    </location>
</feature>
<dbReference type="OMA" id="DIMSIPR"/>
<dbReference type="InterPro" id="IPR003097">
    <property type="entry name" value="CysJ-like_FAD-binding"/>
</dbReference>
<dbReference type="InterPro" id="IPR017927">
    <property type="entry name" value="FAD-bd_FR_type"/>
</dbReference>
<comment type="similarity">
    <text evidence="12">In the C-terminal section; belongs to the flavoprotein pyridine nucleotide cytochrome reductase family.</text>
</comment>
<name>A0A8C4Q4K1_EPTBU</name>
<dbReference type="InterPro" id="IPR017938">
    <property type="entry name" value="Riboflavin_synthase-like_b-brl"/>
</dbReference>
<dbReference type="Pfam" id="PF00667">
    <property type="entry name" value="FAD_binding_1"/>
    <property type="match status" value="1"/>
</dbReference>
<dbReference type="Gene3D" id="3.40.50.360">
    <property type="match status" value="1"/>
</dbReference>
<dbReference type="PANTHER" id="PTHR19384">
    <property type="entry name" value="NITRIC OXIDE SYNTHASE-RELATED"/>
    <property type="match status" value="1"/>
</dbReference>
<dbReference type="Gene3D" id="2.40.30.10">
    <property type="entry name" value="Translation factors"/>
    <property type="match status" value="1"/>
</dbReference>
<feature type="binding site" evidence="12">
    <location>
        <begin position="19"/>
        <end position="24"/>
    </location>
    <ligand>
        <name>FMN</name>
        <dbReference type="ChEBI" id="CHEBI:58210"/>
    </ligand>
</feature>
<dbReference type="InterPro" id="IPR039261">
    <property type="entry name" value="FNR_nucleotide-bd"/>
</dbReference>
<dbReference type="Gene3D" id="3.40.50.80">
    <property type="entry name" value="Nucleotide-binding domain of ferredoxin-NADP reductase (FNR) module"/>
    <property type="match status" value="1"/>
</dbReference>